<dbReference type="AlphaFoldDB" id="A0A843VVQ6"/>
<dbReference type="EMBL" id="NMUH01001774">
    <property type="protein sequence ID" value="MQL95259.1"/>
    <property type="molecule type" value="Genomic_DNA"/>
</dbReference>
<dbReference type="InterPro" id="IPR001547">
    <property type="entry name" value="Glyco_hydro_5"/>
</dbReference>
<dbReference type="GO" id="GO:0000272">
    <property type="term" value="P:polysaccharide catabolic process"/>
    <property type="evidence" value="ECO:0007669"/>
    <property type="project" value="InterPro"/>
</dbReference>
<evidence type="ECO:0000313" key="7">
    <source>
        <dbReference type="EMBL" id="MQL95259.1"/>
    </source>
</evidence>
<gene>
    <name evidence="7" type="ORF">Taro_027925</name>
</gene>
<evidence type="ECO:0000259" key="6">
    <source>
        <dbReference type="Pfam" id="PF26410"/>
    </source>
</evidence>
<accession>A0A843VVQ6</accession>
<comment type="caution">
    <text evidence="7">The sequence shown here is derived from an EMBL/GenBank/DDBJ whole genome shotgun (WGS) entry which is preliminary data.</text>
</comment>
<dbReference type="OrthoDB" id="406631at2759"/>
<sequence>MLQGLAEADMKMPEKLQVMCIIEKLPRSWEDFGMSLKHRKDTISLDDLMRAIAIEEEYRKEKPCMPVDVTANLNTPVGLSEEPLAACSLLPSVSHLHRSPQPVAHLRTSGPAFAVPVSDRSRCVSPVFGARSLSLLFHLKRIRKCEASNVLALLPDPSQEPGRYRRWREREMKKVVGVLSLLLLLLSQQHHLADAGWGGGFIKVRGQNFVLNGSPFFAHGFNAYWLMSLASDPSRRGKVSTAFQEASSRGLTLARTWAFSDGGYNALQTYPGVYNEQVFQGLDFVISEARKYRIRLILSFVNNYESFGGKKQYVNWARGQGQSMTSDDQFFTNPVVRGYYKNHVKTLITRFNKYTGLRYRDDPTILAWELMNEPRCTSDPSGRTIQGWITEMAAHVKSLDSNHLLEVGLEGFYGQSSPQWKKFVPGFDVGTDFIANNRIWGIDFATVHSYPDQWLSRADDRAQLAFLQRWLDTHIQDAKNILQKPLLLTEFGKSWKDSGFNPGQRDAVFATVYSRAYWSARKGGPAAGALFWQLLTEGMDSYRDGYEIILREIPQTTSNMITQQCRILRYLGKLFARERNVKKLKKAKTMRKSQGLDGKKG</sequence>
<dbReference type="Gene3D" id="3.20.20.80">
    <property type="entry name" value="Glycosidases"/>
    <property type="match status" value="1"/>
</dbReference>
<dbReference type="FunFam" id="3.20.20.80:FF:000012">
    <property type="entry name" value="Mannan endo-1,4-beta-mannosidase 6"/>
    <property type="match status" value="1"/>
</dbReference>
<dbReference type="InterPro" id="IPR018087">
    <property type="entry name" value="Glyco_hydro_5_CS"/>
</dbReference>
<evidence type="ECO:0000256" key="4">
    <source>
        <dbReference type="ARBA" id="ARBA00022801"/>
    </source>
</evidence>
<evidence type="ECO:0000256" key="3">
    <source>
        <dbReference type="ARBA" id="ARBA00012706"/>
    </source>
</evidence>
<proteinExistence type="inferred from homology"/>
<feature type="domain" description="Glycoside hydrolase family 5" evidence="6">
    <location>
        <begin position="201"/>
        <end position="533"/>
    </location>
</feature>
<name>A0A843VVQ6_COLES</name>
<keyword evidence="8" id="KW-1185">Reference proteome</keyword>
<organism evidence="7 8">
    <name type="scientific">Colocasia esculenta</name>
    <name type="common">Wild taro</name>
    <name type="synonym">Arum esculentum</name>
    <dbReference type="NCBI Taxonomy" id="4460"/>
    <lineage>
        <taxon>Eukaryota</taxon>
        <taxon>Viridiplantae</taxon>
        <taxon>Streptophyta</taxon>
        <taxon>Embryophyta</taxon>
        <taxon>Tracheophyta</taxon>
        <taxon>Spermatophyta</taxon>
        <taxon>Magnoliopsida</taxon>
        <taxon>Liliopsida</taxon>
        <taxon>Araceae</taxon>
        <taxon>Aroideae</taxon>
        <taxon>Colocasieae</taxon>
        <taxon>Colocasia</taxon>
    </lineage>
</organism>
<keyword evidence="5" id="KW-0326">Glycosidase</keyword>
<protein>
    <recommendedName>
        <fullName evidence="3">mannan endo-1,4-beta-mannosidase</fullName>
        <ecNumber evidence="3">3.2.1.78</ecNumber>
    </recommendedName>
</protein>
<dbReference type="EC" id="3.2.1.78" evidence="3"/>
<evidence type="ECO:0000313" key="8">
    <source>
        <dbReference type="Proteomes" id="UP000652761"/>
    </source>
</evidence>
<dbReference type="Pfam" id="PF14223">
    <property type="entry name" value="Retrotran_gag_2"/>
    <property type="match status" value="1"/>
</dbReference>
<evidence type="ECO:0000256" key="2">
    <source>
        <dbReference type="ARBA" id="ARBA00005641"/>
    </source>
</evidence>
<dbReference type="SUPFAM" id="SSF51445">
    <property type="entry name" value="(Trans)glycosidases"/>
    <property type="match status" value="1"/>
</dbReference>
<dbReference type="InterPro" id="IPR045053">
    <property type="entry name" value="MAN-like"/>
</dbReference>
<dbReference type="PANTHER" id="PTHR31451:SF60">
    <property type="entry name" value="MANNAN ENDO-1,4-BETA-MANNOSIDASE 1"/>
    <property type="match status" value="1"/>
</dbReference>
<comment type="catalytic activity">
    <reaction evidence="1">
        <text>Random hydrolysis of (1-&gt;4)-beta-D-mannosidic linkages in mannans, galactomannans and glucomannans.</text>
        <dbReference type="EC" id="3.2.1.78"/>
    </reaction>
</comment>
<keyword evidence="4" id="KW-0378">Hydrolase</keyword>
<comment type="similarity">
    <text evidence="2">Belongs to the glycosyl hydrolase 5 (cellulase A) family.</text>
</comment>
<dbReference type="PANTHER" id="PTHR31451">
    <property type="match status" value="1"/>
</dbReference>
<evidence type="ECO:0000256" key="1">
    <source>
        <dbReference type="ARBA" id="ARBA00001678"/>
    </source>
</evidence>
<evidence type="ECO:0000256" key="5">
    <source>
        <dbReference type="ARBA" id="ARBA00023295"/>
    </source>
</evidence>
<dbReference type="GO" id="GO:0016985">
    <property type="term" value="F:mannan endo-1,4-beta-mannosidase activity"/>
    <property type="evidence" value="ECO:0007669"/>
    <property type="project" value="UniProtKB-EC"/>
</dbReference>
<dbReference type="Pfam" id="PF26410">
    <property type="entry name" value="GH5_mannosidase"/>
    <property type="match status" value="1"/>
</dbReference>
<dbReference type="Proteomes" id="UP000652761">
    <property type="component" value="Unassembled WGS sequence"/>
</dbReference>
<reference evidence="7" key="1">
    <citation type="submission" date="2017-07" db="EMBL/GenBank/DDBJ databases">
        <title>Taro Niue Genome Assembly and Annotation.</title>
        <authorList>
            <person name="Atibalentja N."/>
            <person name="Keating K."/>
            <person name="Fields C.J."/>
        </authorList>
    </citation>
    <scope>NUCLEOTIDE SEQUENCE</scope>
    <source>
        <strain evidence="7">Niue_2</strain>
        <tissue evidence="7">Leaf</tissue>
    </source>
</reference>
<dbReference type="InterPro" id="IPR017853">
    <property type="entry name" value="GH"/>
</dbReference>
<dbReference type="PROSITE" id="PS00659">
    <property type="entry name" value="GLYCOSYL_HYDROL_F5"/>
    <property type="match status" value="1"/>
</dbReference>